<dbReference type="InParanoid" id="A0A194XL53"/>
<dbReference type="InterPro" id="IPR036388">
    <property type="entry name" value="WH-like_DNA-bd_sf"/>
</dbReference>
<dbReference type="KEGG" id="psco:LY89DRAFT_705587"/>
<evidence type="ECO:0000256" key="2">
    <source>
        <dbReference type="ARBA" id="ARBA00022679"/>
    </source>
</evidence>
<dbReference type="InterPro" id="IPR001077">
    <property type="entry name" value="COMT_C"/>
</dbReference>
<dbReference type="EMBL" id="KQ947409">
    <property type="protein sequence ID" value="KUJ20824.1"/>
    <property type="molecule type" value="Genomic_DNA"/>
</dbReference>
<feature type="domain" description="O-methyltransferase dimerisation" evidence="5">
    <location>
        <begin position="75"/>
        <end position="150"/>
    </location>
</feature>
<keyword evidence="2" id="KW-0808">Transferase</keyword>
<dbReference type="PROSITE" id="PS51683">
    <property type="entry name" value="SAM_OMT_II"/>
    <property type="match status" value="1"/>
</dbReference>
<dbReference type="Pfam" id="PF08100">
    <property type="entry name" value="Dimerisation"/>
    <property type="match status" value="1"/>
</dbReference>
<dbReference type="InterPro" id="IPR029063">
    <property type="entry name" value="SAM-dependent_MTases_sf"/>
</dbReference>
<dbReference type="InterPro" id="IPR016461">
    <property type="entry name" value="COMT-like"/>
</dbReference>
<dbReference type="PANTHER" id="PTHR43712">
    <property type="entry name" value="PUTATIVE (AFU_ORTHOLOGUE AFUA_4G14580)-RELATED"/>
    <property type="match status" value="1"/>
</dbReference>
<sequence length="421" mass="47230">MDIKQIMTQQHLAIIANLQELTAAVGAYSTKFESSVSVDDPVAMGELAQSHVDMLGSVKQMQSAVYGPINMVTLHFEEFFRSAAFRSLLEMGVVDALPVDGSGMSATDLAEKLKVDEELLVRLLRIVVPTFFTESSIEVYAHTPNSLVYLFPPLRGGFIMMYDEYGPSSVKLSEFLKKNGYQNPNSLTNNPYTYAHDTKGLNMFEFLAKDPIRFKNFNDAMQAKNMQSSWPYNLFPFKEELSKVETTDETVLLIDIGGGNGQAVTAIRELCHSIKGRMILQDQAQVIEEITDPLPNVEKMPHDFFATQPVQGALIYYIRRCLHDWPENECVAILKNIAAAMKPRTSRLLISEIVMPQGEIDNETSWYDICMLMFSGMERSEKQWKALLHKSGLTLLQIHGAIGGSNHRVLEAVLKQSTCII</sequence>
<accession>A0A194XL53</accession>
<dbReference type="RefSeq" id="XP_018075179.1">
    <property type="nucleotide sequence ID" value="XM_018217464.1"/>
</dbReference>
<organism evidence="6 7">
    <name type="scientific">Mollisia scopiformis</name>
    <name type="common">Conifer needle endophyte fungus</name>
    <name type="synonym">Phialocephala scopiformis</name>
    <dbReference type="NCBI Taxonomy" id="149040"/>
    <lineage>
        <taxon>Eukaryota</taxon>
        <taxon>Fungi</taxon>
        <taxon>Dikarya</taxon>
        <taxon>Ascomycota</taxon>
        <taxon>Pezizomycotina</taxon>
        <taxon>Leotiomycetes</taxon>
        <taxon>Helotiales</taxon>
        <taxon>Mollisiaceae</taxon>
        <taxon>Mollisia</taxon>
    </lineage>
</organism>
<dbReference type="Gene3D" id="1.10.10.10">
    <property type="entry name" value="Winged helix-like DNA-binding domain superfamily/Winged helix DNA-binding domain"/>
    <property type="match status" value="1"/>
</dbReference>
<dbReference type="InterPro" id="IPR012967">
    <property type="entry name" value="COMT_dimerisation"/>
</dbReference>
<dbReference type="InterPro" id="IPR036390">
    <property type="entry name" value="WH_DNA-bd_sf"/>
</dbReference>
<dbReference type="GeneID" id="28827190"/>
<reference evidence="6 7" key="1">
    <citation type="submission" date="2015-10" db="EMBL/GenBank/DDBJ databases">
        <title>Full genome of DAOMC 229536 Phialocephala scopiformis, a fungal endophyte of spruce producing the potent anti-insectan compound rugulosin.</title>
        <authorList>
            <consortium name="DOE Joint Genome Institute"/>
            <person name="Walker A.K."/>
            <person name="Frasz S.L."/>
            <person name="Seifert K.A."/>
            <person name="Miller J.D."/>
            <person name="Mondo S.J."/>
            <person name="Labutti K."/>
            <person name="Lipzen A."/>
            <person name="Dockter R."/>
            <person name="Kennedy M."/>
            <person name="Grigoriev I.V."/>
            <person name="Spatafora J.W."/>
        </authorList>
    </citation>
    <scope>NUCLEOTIDE SEQUENCE [LARGE SCALE GENOMIC DNA]</scope>
    <source>
        <strain evidence="6 7">CBS 120377</strain>
    </source>
</reference>
<dbReference type="PANTHER" id="PTHR43712:SF1">
    <property type="entry name" value="HYPOTHETICAL O-METHYLTRANSFERASE (EUROFUNG)-RELATED"/>
    <property type="match status" value="1"/>
</dbReference>
<dbReference type="Gene3D" id="3.40.50.150">
    <property type="entry name" value="Vaccinia Virus protein VP39"/>
    <property type="match status" value="1"/>
</dbReference>
<keyword evidence="7" id="KW-1185">Reference proteome</keyword>
<dbReference type="GO" id="GO:0008171">
    <property type="term" value="F:O-methyltransferase activity"/>
    <property type="evidence" value="ECO:0007669"/>
    <property type="project" value="InterPro"/>
</dbReference>
<evidence type="ECO:0000313" key="7">
    <source>
        <dbReference type="Proteomes" id="UP000070700"/>
    </source>
</evidence>
<dbReference type="SUPFAM" id="SSF46785">
    <property type="entry name" value="Winged helix' DNA-binding domain"/>
    <property type="match status" value="1"/>
</dbReference>
<evidence type="ECO:0000256" key="1">
    <source>
        <dbReference type="ARBA" id="ARBA00022603"/>
    </source>
</evidence>
<protein>
    <submittedName>
        <fullName evidence="6">O-methyltransferas-like protein</fullName>
    </submittedName>
</protein>
<dbReference type="OrthoDB" id="2410195at2759"/>
<feature type="domain" description="O-methyltransferase C-terminal" evidence="4">
    <location>
        <begin position="191"/>
        <end position="392"/>
    </location>
</feature>
<evidence type="ECO:0000259" key="5">
    <source>
        <dbReference type="Pfam" id="PF08100"/>
    </source>
</evidence>
<dbReference type="AlphaFoldDB" id="A0A194XL53"/>
<evidence type="ECO:0000313" key="6">
    <source>
        <dbReference type="EMBL" id="KUJ20824.1"/>
    </source>
</evidence>
<dbReference type="GO" id="GO:0046983">
    <property type="term" value="F:protein dimerization activity"/>
    <property type="evidence" value="ECO:0007669"/>
    <property type="project" value="InterPro"/>
</dbReference>
<proteinExistence type="predicted"/>
<evidence type="ECO:0000259" key="4">
    <source>
        <dbReference type="Pfam" id="PF00891"/>
    </source>
</evidence>
<dbReference type="SUPFAM" id="SSF53335">
    <property type="entry name" value="S-adenosyl-L-methionine-dependent methyltransferases"/>
    <property type="match status" value="1"/>
</dbReference>
<keyword evidence="3" id="KW-0949">S-adenosyl-L-methionine</keyword>
<keyword evidence="1" id="KW-0489">Methyltransferase</keyword>
<gene>
    <name evidence="6" type="ORF">LY89DRAFT_705587</name>
</gene>
<name>A0A194XL53_MOLSC</name>
<dbReference type="Proteomes" id="UP000070700">
    <property type="component" value="Unassembled WGS sequence"/>
</dbReference>
<evidence type="ECO:0000256" key="3">
    <source>
        <dbReference type="ARBA" id="ARBA00022691"/>
    </source>
</evidence>
<dbReference type="Pfam" id="PF00891">
    <property type="entry name" value="Methyltransf_2"/>
    <property type="match status" value="1"/>
</dbReference>
<dbReference type="GO" id="GO:0032259">
    <property type="term" value="P:methylation"/>
    <property type="evidence" value="ECO:0007669"/>
    <property type="project" value="UniProtKB-KW"/>
</dbReference>